<evidence type="ECO:0000256" key="2">
    <source>
        <dbReference type="ARBA" id="ARBA00006442"/>
    </source>
</evidence>
<dbReference type="InterPro" id="IPR048618">
    <property type="entry name" value="MDHAR3-like_C"/>
</dbReference>
<dbReference type="SUPFAM" id="SSF51905">
    <property type="entry name" value="FAD/NAD(P)-binding domain"/>
    <property type="match status" value="2"/>
</dbReference>
<keyword evidence="11" id="KW-1185">Reference proteome</keyword>
<dbReference type="PANTHER" id="PTHR43557">
    <property type="entry name" value="APOPTOSIS-INDUCING FACTOR 1"/>
    <property type="match status" value="1"/>
</dbReference>
<reference evidence="10 11" key="1">
    <citation type="journal article" date="2023" name="Nat. Commun.">
        <title>Origin of minicircular mitochondrial genomes in red algae.</title>
        <authorList>
            <person name="Lee Y."/>
            <person name="Cho C.H."/>
            <person name="Lee Y.M."/>
            <person name="Park S.I."/>
            <person name="Yang J.H."/>
            <person name="West J.A."/>
            <person name="Bhattacharya D."/>
            <person name="Yoon H.S."/>
        </authorList>
    </citation>
    <scope>NUCLEOTIDE SEQUENCE [LARGE SCALE GENOMIC DNA]</scope>
    <source>
        <strain evidence="10 11">CCMP1338</strain>
        <tissue evidence="10">Whole cell</tissue>
    </source>
</reference>
<evidence type="ECO:0000256" key="4">
    <source>
        <dbReference type="ARBA" id="ARBA00022827"/>
    </source>
</evidence>
<sequence>MTINGRGAKGNGLHRFSGLDGAREGRRCVTYGGSERAEGVRGLCEVRRGQDRRRYLGDCTRMAFVVGYGQGPAGRNATAARCRRSLVIVMSSGESKDYKYLILGGGNAAGYAARALVAKGVGKSEAAIVSREEVAPYERPALSKAFLFADPPARLPGFHTCVGGGGDRQEPEWYEDNGVDLILNEEIVSADLGDKKLTSKAGTEFGFDKLVIATGCSPIVLSKLEGADLKGIHYLRENADALQLYDSLHARKGEDVLVIGGGYIGMEVAAAASIVGCKPKLIFPDSHMMSRLFSPSMADKYESFYKEKGIEFYKNGYRCEGFVGDEDGNLSGVKVSLDGKEEVIPGKACIVGVGARPNSRLFTDQLEMELGGIKVDGQFQSSVKDVYAVGDIAAFPLKIYDRTTRMEHVAHARQSAAHAVDAMFDDSTPDYDYLPYFYSRVFNLSWQFFGDSVGEPVVVGDIQPKMSVFWIKDGQVNGVFTESPSAEDTEVMAVIARERPSVDVAKLSALTDPDEALKLVAST</sequence>
<evidence type="ECO:0000256" key="1">
    <source>
        <dbReference type="ARBA" id="ARBA00001974"/>
    </source>
</evidence>
<evidence type="ECO:0000256" key="3">
    <source>
        <dbReference type="ARBA" id="ARBA00022630"/>
    </source>
</evidence>
<dbReference type="GO" id="GO:0005737">
    <property type="term" value="C:cytoplasm"/>
    <property type="evidence" value="ECO:0007669"/>
    <property type="project" value="TreeGrafter"/>
</dbReference>
<feature type="domain" description="FAD/NAD(P)-binding" evidence="8">
    <location>
        <begin position="98"/>
        <end position="416"/>
    </location>
</feature>
<dbReference type="PRINTS" id="PR00368">
    <property type="entry name" value="FADPNR"/>
</dbReference>
<dbReference type="InterPro" id="IPR050446">
    <property type="entry name" value="FAD-oxidoreductase/Apoptosis"/>
</dbReference>
<keyword evidence="5" id="KW-0560">Oxidoreductase</keyword>
<name>A0AAV8USW6_9RHOD</name>
<dbReference type="InterPro" id="IPR016156">
    <property type="entry name" value="FAD/NAD-linked_Rdtase_dimer_sf"/>
</dbReference>
<dbReference type="Pfam" id="PF21791">
    <property type="entry name" value="MDHAR3-like_C"/>
    <property type="match status" value="1"/>
</dbReference>
<dbReference type="PANTHER" id="PTHR43557:SF6">
    <property type="entry name" value="MONODEHYDROASCORBATE REDUCTASE, CHLOROPLASTIC_MITOCHONDRIAL"/>
    <property type="match status" value="1"/>
</dbReference>
<evidence type="ECO:0000259" key="9">
    <source>
        <dbReference type="Pfam" id="PF21791"/>
    </source>
</evidence>
<accession>A0AAV8USW6</accession>
<dbReference type="SUPFAM" id="SSF55424">
    <property type="entry name" value="FAD/NAD-linked reductases, dimerisation (C-terminal) domain"/>
    <property type="match status" value="1"/>
</dbReference>
<feature type="domain" description="Monodehydroascorbate reductase 3-like C-terminal" evidence="9">
    <location>
        <begin position="434"/>
        <end position="504"/>
    </location>
</feature>
<keyword evidence="4" id="KW-0274">FAD</keyword>
<dbReference type="PRINTS" id="PR00411">
    <property type="entry name" value="PNDRDTASEI"/>
</dbReference>
<evidence type="ECO:0000256" key="6">
    <source>
        <dbReference type="ARBA" id="ARBA00023027"/>
    </source>
</evidence>
<comment type="similarity">
    <text evidence="2">Belongs to the FAD-dependent oxidoreductase family.</text>
</comment>
<dbReference type="EMBL" id="JAMWBK010000004">
    <property type="protein sequence ID" value="KAJ8905650.1"/>
    <property type="molecule type" value="Genomic_DNA"/>
</dbReference>
<dbReference type="Gene3D" id="3.50.50.60">
    <property type="entry name" value="FAD/NAD(P)-binding domain"/>
    <property type="match status" value="2"/>
</dbReference>
<proteinExistence type="inferred from homology"/>
<evidence type="ECO:0000259" key="8">
    <source>
        <dbReference type="Pfam" id="PF07992"/>
    </source>
</evidence>
<protein>
    <recommendedName>
        <fullName evidence="7">monodehydroascorbate reductase (NADH)</fullName>
        <ecNumber evidence="7">1.6.5.4</ecNumber>
    </recommendedName>
</protein>
<keyword evidence="6" id="KW-0520">NAD</keyword>
<evidence type="ECO:0000313" key="10">
    <source>
        <dbReference type="EMBL" id="KAJ8905650.1"/>
    </source>
</evidence>
<dbReference type="Pfam" id="PF07992">
    <property type="entry name" value="Pyr_redox_2"/>
    <property type="match status" value="1"/>
</dbReference>
<keyword evidence="3" id="KW-0285">Flavoprotein</keyword>
<evidence type="ECO:0000256" key="5">
    <source>
        <dbReference type="ARBA" id="ARBA00023002"/>
    </source>
</evidence>
<comment type="cofactor">
    <cofactor evidence="1">
        <name>FAD</name>
        <dbReference type="ChEBI" id="CHEBI:57692"/>
    </cofactor>
</comment>
<dbReference type="EC" id="1.6.5.4" evidence="7"/>
<dbReference type="InterPro" id="IPR023753">
    <property type="entry name" value="FAD/NAD-binding_dom"/>
</dbReference>
<organism evidence="10 11">
    <name type="scientific">Rhodosorus marinus</name>
    <dbReference type="NCBI Taxonomy" id="101924"/>
    <lineage>
        <taxon>Eukaryota</taxon>
        <taxon>Rhodophyta</taxon>
        <taxon>Stylonematophyceae</taxon>
        <taxon>Stylonematales</taxon>
        <taxon>Stylonemataceae</taxon>
        <taxon>Rhodosorus</taxon>
    </lineage>
</organism>
<dbReference type="Gene3D" id="3.30.390.30">
    <property type="match status" value="1"/>
</dbReference>
<evidence type="ECO:0000256" key="7">
    <source>
        <dbReference type="ARBA" id="ARBA00038920"/>
    </source>
</evidence>
<dbReference type="Proteomes" id="UP001157974">
    <property type="component" value="Unassembled WGS sequence"/>
</dbReference>
<dbReference type="AlphaFoldDB" id="A0AAV8USW6"/>
<dbReference type="GO" id="GO:0016656">
    <property type="term" value="F:monodehydroascorbate reductase (NADH) activity"/>
    <property type="evidence" value="ECO:0007669"/>
    <property type="project" value="UniProtKB-EC"/>
</dbReference>
<comment type="caution">
    <text evidence="10">The sequence shown here is derived from an EMBL/GenBank/DDBJ whole genome shotgun (WGS) entry which is preliminary data.</text>
</comment>
<dbReference type="InterPro" id="IPR036188">
    <property type="entry name" value="FAD/NAD-bd_sf"/>
</dbReference>
<evidence type="ECO:0000313" key="11">
    <source>
        <dbReference type="Proteomes" id="UP001157974"/>
    </source>
</evidence>
<gene>
    <name evidence="10" type="ORF">NDN08_002156</name>
</gene>